<evidence type="ECO:0000256" key="6">
    <source>
        <dbReference type="ARBA" id="ARBA00022723"/>
    </source>
</evidence>
<dbReference type="Gene3D" id="3.30.420.10">
    <property type="entry name" value="Ribonuclease H-like superfamily/Ribonuclease H"/>
    <property type="match status" value="1"/>
</dbReference>
<proteinExistence type="inferred from homology"/>
<dbReference type="GO" id="GO:0003723">
    <property type="term" value="F:RNA binding"/>
    <property type="evidence" value="ECO:0007669"/>
    <property type="project" value="TreeGrafter"/>
</dbReference>
<evidence type="ECO:0000256" key="20">
    <source>
        <dbReference type="RuleBase" id="RU291113"/>
    </source>
</evidence>
<dbReference type="PANTHER" id="PTHR45846">
    <property type="entry name" value="TRNA-DIHYDROURIDINE(47) SYNTHASE [NAD(P)(+)]-LIKE"/>
    <property type="match status" value="1"/>
</dbReference>
<dbReference type="SUPFAM" id="SSF53098">
    <property type="entry name" value="Ribonuclease H-like"/>
    <property type="match status" value="1"/>
</dbReference>
<keyword evidence="11" id="KW-0521">NADP</keyword>
<dbReference type="FunFam" id="4.10.1000.10:FF:000029">
    <property type="entry name" value="tRNA-dihydrouridine(47) synthase [NAD(P)(+)]"/>
    <property type="match status" value="1"/>
</dbReference>
<protein>
    <recommendedName>
        <fullName evidence="20">tRNA-dihydrouridine(47) synthase [NAD(P)(+)]</fullName>
        <ecNumber evidence="20">1.3.1.-</ecNumber>
    </recommendedName>
    <alternativeName>
        <fullName evidence="20">tRNA-dihydrouridine synthase 3</fullName>
    </alternativeName>
</protein>
<dbReference type="GO" id="GO:0004190">
    <property type="term" value="F:aspartic-type endopeptidase activity"/>
    <property type="evidence" value="ECO:0007669"/>
    <property type="project" value="UniProtKB-KW"/>
</dbReference>
<dbReference type="GO" id="GO:0050660">
    <property type="term" value="F:flavin adenine dinucleotide binding"/>
    <property type="evidence" value="ECO:0007669"/>
    <property type="project" value="UniProtKB-UniRule"/>
</dbReference>
<dbReference type="PANTHER" id="PTHR45846:SF1">
    <property type="entry name" value="TRNA-DIHYDROURIDINE(47) SYNTHASE [NAD(P)(+)]-LIKE"/>
    <property type="match status" value="1"/>
</dbReference>
<keyword evidence="8" id="KW-0645">Protease</keyword>
<evidence type="ECO:0000259" key="22">
    <source>
        <dbReference type="PROSITE" id="PS50103"/>
    </source>
</evidence>
<keyword evidence="13" id="KW-0520">NAD</keyword>
<evidence type="ECO:0000256" key="8">
    <source>
        <dbReference type="ARBA" id="ARBA00022750"/>
    </source>
</evidence>
<accession>A0A6A2YA55</accession>
<organism evidence="24 25">
    <name type="scientific">Hibiscus syriacus</name>
    <name type="common">Rose of Sharon</name>
    <dbReference type="NCBI Taxonomy" id="106335"/>
    <lineage>
        <taxon>Eukaryota</taxon>
        <taxon>Viridiplantae</taxon>
        <taxon>Streptophyta</taxon>
        <taxon>Embryophyta</taxon>
        <taxon>Tracheophyta</taxon>
        <taxon>Spermatophyta</taxon>
        <taxon>Magnoliopsida</taxon>
        <taxon>eudicotyledons</taxon>
        <taxon>Gunneridae</taxon>
        <taxon>Pentapetalae</taxon>
        <taxon>rosids</taxon>
        <taxon>malvids</taxon>
        <taxon>Malvales</taxon>
        <taxon>Malvaceae</taxon>
        <taxon>Malvoideae</taxon>
        <taxon>Hibiscus</taxon>
    </lineage>
</organism>
<feature type="zinc finger region" description="C3H1-type" evidence="19">
    <location>
        <begin position="1326"/>
        <end position="1357"/>
    </location>
</feature>
<evidence type="ECO:0000256" key="9">
    <source>
        <dbReference type="ARBA" id="ARBA00022771"/>
    </source>
</evidence>
<dbReference type="GO" id="GO:0015074">
    <property type="term" value="P:DNA integration"/>
    <property type="evidence" value="ECO:0007669"/>
    <property type="project" value="InterPro"/>
</dbReference>
<dbReference type="InterPro" id="IPR001584">
    <property type="entry name" value="Integrase_cat-core"/>
</dbReference>
<dbReference type="InterPro" id="IPR043502">
    <property type="entry name" value="DNA/RNA_pol_sf"/>
</dbReference>
<keyword evidence="6 19" id="KW-0479">Metal-binding</keyword>
<dbReference type="Pfam" id="PF14223">
    <property type="entry name" value="Retrotran_gag_2"/>
    <property type="match status" value="1"/>
</dbReference>
<keyword evidence="9 19" id="KW-0863">Zinc-finger</keyword>
<feature type="compositionally biased region" description="Low complexity" evidence="21">
    <location>
        <begin position="643"/>
        <end position="677"/>
    </location>
</feature>
<dbReference type="Pfam" id="PF22936">
    <property type="entry name" value="Pol_BBD"/>
    <property type="match status" value="1"/>
</dbReference>
<evidence type="ECO:0000256" key="7">
    <source>
        <dbReference type="ARBA" id="ARBA00022737"/>
    </source>
</evidence>
<feature type="domain" description="Integrase catalytic" evidence="23">
    <location>
        <begin position="497"/>
        <end position="585"/>
    </location>
</feature>
<evidence type="ECO:0000256" key="14">
    <source>
        <dbReference type="ARBA" id="ARBA00045934"/>
    </source>
</evidence>
<dbReference type="Pfam" id="PF25585">
    <property type="entry name" value="zf-CCCH_DUS3L"/>
    <property type="match status" value="1"/>
</dbReference>
<dbReference type="PROSITE" id="PS50994">
    <property type="entry name" value="INTEGRASE"/>
    <property type="match status" value="1"/>
</dbReference>
<evidence type="ECO:0000256" key="21">
    <source>
        <dbReference type="SAM" id="MobiDB-lite"/>
    </source>
</evidence>
<dbReference type="CDD" id="cd02801">
    <property type="entry name" value="DUS_like_FMN"/>
    <property type="match status" value="1"/>
</dbReference>
<evidence type="ECO:0000256" key="15">
    <source>
        <dbReference type="ARBA" id="ARBA00048266"/>
    </source>
</evidence>
<comment type="catalytic activity">
    <reaction evidence="17">
        <text>a 5,6-dihydrouridine in mRNA + NADP(+) = a uridine in mRNA + NADPH + H(+)</text>
        <dbReference type="Rhea" id="RHEA:69855"/>
        <dbReference type="Rhea" id="RHEA-COMP:14658"/>
        <dbReference type="Rhea" id="RHEA-COMP:17789"/>
        <dbReference type="ChEBI" id="CHEBI:15378"/>
        <dbReference type="ChEBI" id="CHEBI:57783"/>
        <dbReference type="ChEBI" id="CHEBI:58349"/>
        <dbReference type="ChEBI" id="CHEBI:65315"/>
        <dbReference type="ChEBI" id="CHEBI:74443"/>
    </reaction>
    <physiologicalReaction direction="right-to-left" evidence="17">
        <dbReference type="Rhea" id="RHEA:69857"/>
    </physiologicalReaction>
</comment>
<dbReference type="EC" id="1.3.1.-" evidence="20"/>
<dbReference type="GO" id="GO:0102265">
    <property type="term" value="F:tRNA-dihydrouridine47 synthase activity"/>
    <property type="evidence" value="ECO:0007669"/>
    <property type="project" value="UniProtKB-EC"/>
</dbReference>
<dbReference type="Gene3D" id="4.10.1000.10">
    <property type="entry name" value="Zinc finger, CCCH-type"/>
    <property type="match status" value="1"/>
</dbReference>
<evidence type="ECO:0000256" key="2">
    <source>
        <dbReference type="ARBA" id="ARBA00022630"/>
    </source>
</evidence>
<keyword evidence="10 19" id="KW-0862">Zinc</keyword>
<keyword evidence="2 20" id="KW-0285">Flavoprotein</keyword>
<evidence type="ECO:0000313" key="24">
    <source>
        <dbReference type="EMBL" id="KAE8667384.1"/>
    </source>
</evidence>
<keyword evidence="4" id="KW-0507">mRNA processing</keyword>
<comment type="similarity">
    <text evidence="20">Belongs to the dus family. Dus3 subfamily.</text>
</comment>
<evidence type="ECO:0000259" key="23">
    <source>
        <dbReference type="PROSITE" id="PS50994"/>
    </source>
</evidence>
<dbReference type="GO" id="GO:0006397">
    <property type="term" value="P:mRNA processing"/>
    <property type="evidence" value="ECO:0007669"/>
    <property type="project" value="UniProtKB-KW"/>
</dbReference>
<comment type="catalytic activity">
    <reaction evidence="18">
        <text>5,6-dihydrouridine(47) in tRNA + NADP(+) = uridine(47) in tRNA + NADPH + H(+)</text>
        <dbReference type="Rhea" id="RHEA:53360"/>
        <dbReference type="Rhea" id="RHEA-COMP:13539"/>
        <dbReference type="Rhea" id="RHEA-COMP:13540"/>
        <dbReference type="ChEBI" id="CHEBI:15378"/>
        <dbReference type="ChEBI" id="CHEBI:57783"/>
        <dbReference type="ChEBI" id="CHEBI:58349"/>
        <dbReference type="ChEBI" id="CHEBI:65315"/>
        <dbReference type="ChEBI" id="CHEBI:74443"/>
        <dbReference type="EC" id="1.3.1.89"/>
    </reaction>
    <physiologicalReaction direction="right-to-left" evidence="18">
        <dbReference type="Rhea" id="RHEA:53362"/>
    </physiologicalReaction>
</comment>
<comment type="cofactor">
    <cofactor evidence="1 20">
        <name>FMN</name>
        <dbReference type="ChEBI" id="CHEBI:58210"/>
    </cofactor>
</comment>
<dbReference type="InterPro" id="IPR013103">
    <property type="entry name" value="RVT_2"/>
</dbReference>
<evidence type="ECO:0000256" key="11">
    <source>
        <dbReference type="ARBA" id="ARBA00022857"/>
    </source>
</evidence>
<gene>
    <name evidence="24" type="ORF">F3Y22_tig00112411pilonHSYRG00087</name>
</gene>
<feature type="domain" description="C3H1-type" evidence="22">
    <location>
        <begin position="1326"/>
        <end position="1357"/>
    </location>
</feature>
<feature type="region of interest" description="Disordered" evidence="21">
    <location>
        <begin position="643"/>
        <end position="698"/>
    </location>
</feature>
<feature type="region of interest" description="Disordered" evidence="21">
    <location>
        <begin position="1244"/>
        <end position="1331"/>
    </location>
</feature>
<comment type="function">
    <text evidence="14">Catalyzes the synthesis of dihydrouridine, a modified base found in the D-loop of most tRNAs. Specifically modifies U47 in cytoplasmic tRNAs. Catalyzes the synthesis of dihydrouridine in some mRNAs, thereby affecting their translation.</text>
</comment>
<keyword evidence="25" id="KW-1185">Reference proteome</keyword>
<keyword evidence="7" id="KW-0677">Repeat</keyword>
<evidence type="ECO:0000256" key="12">
    <source>
        <dbReference type="ARBA" id="ARBA00023002"/>
    </source>
</evidence>
<evidence type="ECO:0000256" key="16">
    <source>
        <dbReference type="ARBA" id="ARBA00048342"/>
    </source>
</evidence>
<keyword evidence="5 20" id="KW-0819">tRNA processing</keyword>
<keyword evidence="8" id="KW-0378">Hydrolase</keyword>
<feature type="compositionally biased region" description="Basic residues" evidence="21">
    <location>
        <begin position="1311"/>
        <end position="1320"/>
    </location>
</feature>
<evidence type="ECO:0000256" key="18">
    <source>
        <dbReference type="ARBA" id="ARBA00049513"/>
    </source>
</evidence>
<evidence type="ECO:0000256" key="13">
    <source>
        <dbReference type="ARBA" id="ARBA00023027"/>
    </source>
</evidence>
<keyword evidence="12 20" id="KW-0560">Oxidoreductase</keyword>
<comment type="caution">
    <text evidence="24">The sequence shown here is derived from an EMBL/GenBank/DDBJ whole genome shotgun (WGS) entry which is preliminary data.</text>
</comment>
<dbReference type="InterPro" id="IPR035587">
    <property type="entry name" value="DUS-like_FMN-bd"/>
</dbReference>
<sequence length="1918" mass="213471">MVSIADGPVSTPPETIVDDNGVAQINEEYEEFVAQDTVWNTVLQFFSARSTTAVMSLHYKLQSLKKGGDTMRVYLTRVKEVYDALESCGSPVPLVERIASILKGLPREYQSFIAVITTMKDTFNIDSVYTMLLDAEIQLVGFDEQIEVIPMSAHIAQGEERGASFPNNRADSRSSYSTNSRGAGRGRGKSRFQCQLCGKVGHLVDRCWHRFDKDFSCVTSENRIVYSGDSSSSSTNTCNCCGKRRPNSSGVAQANVINFAHGSDRWVVDSGATYHVTTEASNILEPSEFSGPGKLIVGNGMPLNVNLVGRSSVSSASRVLLLNDLLHVPQITKNLLSVSKLAKDNDVYLEFHANQCCICDEKTGCLLLQGEESGGLYSFAINNDAPAACMAEVHATYVKDSVDELWHMRLGHPAAPILASLSNDLGFKLKFDVNKACTACYMGKSHKFPFNESNTVFSTPFELVFTDLWGPPHMASNGFRYYVSLVTRSWQFRVIGGGEFRSLSPLLAKQGIVHRLSCPHTSEQNGVVERKHRHIVELALVLLAQYAMPIKYWSYAVVSAVHLINMLPTKVLQEMSPFEKLMHKKHDYRMMRVFGCQCFPNLRPFLNHKLAFRSRVCVYLAVSPQHKGYLCADTNTDAHILNTPSTLSPSLSNGNEVSMPLESSPLESSSSAGSPAAHQHENSFSTQPTNDDYDPLSNQDDAYAATYDDYVPNSIHEAFQMEHWKQAACDEYDALLRNNTWILTTLPDDRRIVGCKWLFKVKHNPDGSVQRYKARLVAKGFSQIPGCDFKETFSPVIRFSTFNAILAVAVNNGWTLRHVDINNAFLNGDLLEEVYMQQPPGFEKVNEHGKPFVCKLQKALYGLQQAPRNWHDKLKQNLVQMDFMVSRADPSLFHKRSPQGFIYVLVYVDDIVITGSSLTDVEEVVAILKDRFSLKDLGELRYFLGIEVKRSGQNVVLSQKKFVNELLEKTGMVNAADCSTPMVISSKLSRDEGVLITNTTEYRSIVGSLLYVCHTRPDISFSVVQVAQFMNSPRDLHLTAVKRILRYLAATLDFGLVFSPSCAVSLDVVAFVDANWGSNIDDRRSISGFGVFLGPCLITWSSKKQKTVSRSTMEAEYKSVADATVDVTWLTALLDDLGSKHVELDIHFVREKVTAGQLCVNYVPAMHQAADGFTKPLSKATFEEFRAKMCVQQSLTTPIRVVFLNSPAVYKFSRNRTDCAHRVNSPSMEDSSKDLSVLTDLKKEGVLASQPPPNSNGTTQRTPKELVARAIAPIKPEFLRPPPPSRTTQNDAASDANANAKQPQANLVKEKKSKRQIKRERRQEQKSASNLCPEIAKTGDVNACSYKDKCRFSHDIEAFLAQKPADLEGDCPFIKADAPCPYGLACRFVGTHKDGASAATSNLLKKCSEVNGLSKDVQKLLWKNKMRFTKADGVLKSLGLMGPNWKKKQLVDKEEDEVGLSGSHAADELECKKVADDSMDCSECPSKLSAAVNAEDACATDEFRPSKKAKCVADEKCSDEVEGDATVLEKDSEKDFAEMTDDVVAEPDRSLKIHPREKMLIDFREKLYLAPLTTVGNLPFRRVCKTLGADVTCGEMAMCTNLLQGQASEWALLRRHSSEDLFGVQICGAYPDTIARTVELIEKECTVDFIDINMGCPIDIVVDKGAGSSLLTRPARMKGIIQAASSTADRPITVKVRTGYFEGKNRIDSLIADIGSWGATAVTIHGRSRQQRYSKLADWDYVYQCARKAPSALQVLGNGDVFSYLDWNKHISDCLELSSCMIARGALIKPWLFTEIKEQRHWDISSQERLNIFKDYVRFGLEHWGSDKKGVETTRHFLLEWLSYTCRYIPVGLLDVIPQRLNWRPPSYYGRDDLETLMASDSAADWIQISEMLLGKVPDGFTFAPKHKSNAYDRAENG</sequence>
<dbReference type="FunFam" id="3.20.20.70:FF:000067">
    <property type="entry name" value="tRNA-dihydrouridine(47) synthase [NAD(P)(+)]"/>
    <property type="match status" value="1"/>
</dbReference>
<dbReference type="InterPro" id="IPR000571">
    <property type="entry name" value="Znf_CCCH"/>
</dbReference>
<dbReference type="InterPro" id="IPR036397">
    <property type="entry name" value="RNaseH_sf"/>
</dbReference>
<dbReference type="InterPro" id="IPR018517">
    <property type="entry name" value="tRNA_hU_synthase_CS"/>
</dbReference>
<keyword evidence="3 20" id="KW-0288">FMN</keyword>
<dbReference type="EMBL" id="VEPZ02001575">
    <property type="protein sequence ID" value="KAE8667384.1"/>
    <property type="molecule type" value="Genomic_DNA"/>
</dbReference>
<dbReference type="SUPFAM" id="SSF51395">
    <property type="entry name" value="FMN-linked oxidoreductases"/>
    <property type="match status" value="1"/>
</dbReference>
<dbReference type="InterPro" id="IPR012337">
    <property type="entry name" value="RNaseH-like_sf"/>
</dbReference>
<keyword evidence="8" id="KW-0064">Aspartyl protease</keyword>
<evidence type="ECO:0000256" key="19">
    <source>
        <dbReference type="PROSITE-ProRule" id="PRU00723"/>
    </source>
</evidence>
<dbReference type="Pfam" id="PF13976">
    <property type="entry name" value="gag_pre-integrs"/>
    <property type="match status" value="1"/>
</dbReference>
<comment type="catalytic activity">
    <reaction evidence="15">
        <text>5,6-dihydrouridine(47) in tRNA + NAD(+) = uridine(47) in tRNA + NADH + H(+)</text>
        <dbReference type="Rhea" id="RHEA:53364"/>
        <dbReference type="Rhea" id="RHEA-COMP:13539"/>
        <dbReference type="Rhea" id="RHEA-COMP:13540"/>
        <dbReference type="ChEBI" id="CHEBI:15378"/>
        <dbReference type="ChEBI" id="CHEBI:57540"/>
        <dbReference type="ChEBI" id="CHEBI:57945"/>
        <dbReference type="ChEBI" id="CHEBI:65315"/>
        <dbReference type="ChEBI" id="CHEBI:74443"/>
        <dbReference type="EC" id="1.3.1.89"/>
    </reaction>
    <physiologicalReaction direction="right-to-left" evidence="15">
        <dbReference type="Rhea" id="RHEA:53366"/>
    </physiologicalReaction>
</comment>
<feature type="region of interest" description="Disordered" evidence="21">
    <location>
        <begin position="160"/>
        <end position="189"/>
    </location>
</feature>
<dbReference type="Proteomes" id="UP000436088">
    <property type="component" value="Unassembled WGS sequence"/>
</dbReference>
<dbReference type="PROSITE" id="PS01136">
    <property type="entry name" value="UPF0034"/>
    <property type="match status" value="1"/>
</dbReference>
<dbReference type="Gene3D" id="3.20.20.70">
    <property type="entry name" value="Aldolase class I"/>
    <property type="match status" value="1"/>
</dbReference>
<dbReference type="InterPro" id="IPR054722">
    <property type="entry name" value="PolX-like_BBD"/>
</dbReference>
<evidence type="ECO:0000256" key="10">
    <source>
        <dbReference type="ARBA" id="ARBA00022833"/>
    </source>
</evidence>
<comment type="catalytic activity">
    <reaction evidence="16">
        <text>a 5,6-dihydrouridine in mRNA + NAD(+) = a uridine in mRNA + NADH + H(+)</text>
        <dbReference type="Rhea" id="RHEA:69851"/>
        <dbReference type="Rhea" id="RHEA-COMP:14658"/>
        <dbReference type="Rhea" id="RHEA-COMP:17789"/>
        <dbReference type="ChEBI" id="CHEBI:15378"/>
        <dbReference type="ChEBI" id="CHEBI:57540"/>
        <dbReference type="ChEBI" id="CHEBI:57945"/>
        <dbReference type="ChEBI" id="CHEBI:65315"/>
        <dbReference type="ChEBI" id="CHEBI:74443"/>
    </reaction>
    <physiologicalReaction direction="right-to-left" evidence="16">
        <dbReference type="Rhea" id="RHEA:69853"/>
    </physiologicalReaction>
</comment>
<evidence type="ECO:0000313" key="25">
    <source>
        <dbReference type="Proteomes" id="UP000436088"/>
    </source>
</evidence>
<name>A0A6A2YA55_HIBSY</name>
<dbReference type="Pfam" id="PF07727">
    <property type="entry name" value="RVT_2"/>
    <property type="match status" value="1"/>
</dbReference>
<reference evidence="24" key="1">
    <citation type="submission" date="2019-09" db="EMBL/GenBank/DDBJ databases">
        <title>Draft genome information of white flower Hibiscus syriacus.</title>
        <authorList>
            <person name="Kim Y.-M."/>
        </authorList>
    </citation>
    <scope>NUCLEOTIDE SEQUENCE [LARGE SCALE GENOMIC DNA]</scope>
    <source>
        <strain evidence="24">YM2019G1</strain>
    </source>
</reference>
<evidence type="ECO:0000256" key="4">
    <source>
        <dbReference type="ARBA" id="ARBA00022664"/>
    </source>
</evidence>
<feature type="compositionally biased region" description="Polar residues" evidence="21">
    <location>
        <begin position="165"/>
        <end position="179"/>
    </location>
</feature>
<dbReference type="SUPFAM" id="SSF56672">
    <property type="entry name" value="DNA/RNA polymerases"/>
    <property type="match status" value="1"/>
</dbReference>
<dbReference type="PROSITE" id="PS50103">
    <property type="entry name" value="ZF_C3H1"/>
    <property type="match status" value="1"/>
</dbReference>
<dbReference type="InterPro" id="IPR025724">
    <property type="entry name" value="GAG-pre-integrase_dom"/>
</dbReference>
<feature type="compositionally biased region" description="Low complexity" evidence="21">
    <location>
        <begin position="1290"/>
        <end position="1300"/>
    </location>
</feature>
<dbReference type="InterPro" id="IPR013785">
    <property type="entry name" value="Aldolase_TIM"/>
</dbReference>
<dbReference type="Pfam" id="PF01207">
    <property type="entry name" value="Dus"/>
    <property type="match status" value="1"/>
</dbReference>
<evidence type="ECO:0000256" key="3">
    <source>
        <dbReference type="ARBA" id="ARBA00022643"/>
    </source>
</evidence>
<dbReference type="GO" id="GO:0008270">
    <property type="term" value="F:zinc ion binding"/>
    <property type="evidence" value="ECO:0007669"/>
    <property type="project" value="UniProtKB-KW"/>
</dbReference>
<evidence type="ECO:0000256" key="17">
    <source>
        <dbReference type="ARBA" id="ARBA00049447"/>
    </source>
</evidence>
<evidence type="ECO:0000256" key="1">
    <source>
        <dbReference type="ARBA" id="ARBA00001917"/>
    </source>
</evidence>
<dbReference type="CDD" id="cd09272">
    <property type="entry name" value="RNase_HI_RT_Ty1"/>
    <property type="match status" value="1"/>
</dbReference>
<evidence type="ECO:0000256" key="5">
    <source>
        <dbReference type="ARBA" id="ARBA00022694"/>
    </source>
</evidence>